<dbReference type="InterPro" id="IPR000668">
    <property type="entry name" value="Peptidase_C1A_C"/>
</dbReference>
<feature type="domain" description="Peptidase C1A papain C-terminal" evidence="2">
    <location>
        <begin position="2"/>
        <end position="66"/>
    </location>
</feature>
<proteinExistence type="inferred from homology"/>
<dbReference type="EMBL" id="KV875845">
    <property type="protein sequence ID" value="RZR73179.1"/>
    <property type="molecule type" value="Genomic_DNA"/>
</dbReference>
<dbReference type="Gene3D" id="3.90.70.10">
    <property type="entry name" value="Cysteine proteinases"/>
    <property type="match status" value="1"/>
</dbReference>
<dbReference type="SUPFAM" id="SSF54001">
    <property type="entry name" value="Cysteine proteinases"/>
    <property type="match status" value="1"/>
</dbReference>
<accession>A0A445MG23</accession>
<protein>
    <recommendedName>
        <fullName evidence="2">Peptidase C1A papain C-terminal domain-containing protein</fullName>
    </recommendedName>
</protein>
<dbReference type="InterPro" id="IPR013128">
    <property type="entry name" value="Peptidase_C1A"/>
</dbReference>
<evidence type="ECO:0000259" key="2">
    <source>
        <dbReference type="Pfam" id="PF00112"/>
    </source>
</evidence>
<evidence type="ECO:0000256" key="1">
    <source>
        <dbReference type="ARBA" id="ARBA00008455"/>
    </source>
</evidence>
<gene>
    <name evidence="3" type="ORF">BHM03_00021099</name>
</gene>
<dbReference type="Pfam" id="PF00112">
    <property type="entry name" value="Peptidase_C1"/>
    <property type="match status" value="1"/>
</dbReference>
<evidence type="ECO:0000313" key="3">
    <source>
        <dbReference type="EMBL" id="RZR73179.1"/>
    </source>
</evidence>
<dbReference type="AlphaFoldDB" id="A0A445MG23"/>
<reference evidence="3" key="1">
    <citation type="journal article" date="2018" name="Data Brief">
        <title>Genome sequence data from 17 accessions of Ensete ventricosum, a staple food crop for millions in Ethiopia.</title>
        <authorList>
            <person name="Yemataw Z."/>
            <person name="Muzemil S."/>
            <person name="Ambachew D."/>
            <person name="Tripathi L."/>
            <person name="Tesfaye K."/>
            <person name="Chala A."/>
            <person name="Farbos A."/>
            <person name="O'Neill P."/>
            <person name="Moore K."/>
            <person name="Grant M."/>
            <person name="Studholme D.J."/>
        </authorList>
    </citation>
    <scope>NUCLEOTIDE SEQUENCE [LARGE SCALE GENOMIC DNA]</scope>
    <source>
        <tissue evidence="3">Leaf</tissue>
    </source>
</reference>
<organism evidence="3">
    <name type="scientific">Ensete ventricosum</name>
    <name type="common">Abyssinian banana</name>
    <name type="synonym">Musa ensete</name>
    <dbReference type="NCBI Taxonomy" id="4639"/>
    <lineage>
        <taxon>Eukaryota</taxon>
        <taxon>Viridiplantae</taxon>
        <taxon>Streptophyta</taxon>
        <taxon>Embryophyta</taxon>
        <taxon>Tracheophyta</taxon>
        <taxon>Spermatophyta</taxon>
        <taxon>Magnoliopsida</taxon>
        <taxon>Liliopsida</taxon>
        <taxon>Zingiberales</taxon>
        <taxon>Musaceae</taxon>
        <taxon>Ensete</taxon>
    </lineage>
</organism>
<dbReference type="InterPro" id="IPR038765">
    <property type="entry name" value="Papain-like_cys_pep_sf"/>
</dbReference>
<dbReference type="PANTHER" id="PTHR12411">
    <property type="entry name" value="CYSTEINE PROTEASE FAMILY C1-RELATED"/>
    <property type="match status" value="1"/>
</dbReference>
<comment type="similarity">
    <text evidence="1">Belongs to the peptidase C1 family.</text>
</comment>
<dbReference type="PROSITE" id="PS00639">
    <property type="entry name" value="THIOL_PROTEASE_HIS"/>
    <property type="match status" value="1"/>
</dbReference>
<dbReference type="InterPro" id="IPR025660">
    <property type="entry name" value="Pept_his_AS"/>
</dbReference>
<dbReference type="GO" id="GO:0006508">
    <property type="term" value="P:proteolysis"/>
    <property type="evidence" value="ECO:0007669"/>
    <property type="project" value="InterPro"/>
</dbReference>
<dbReference type="Proteomes" id="UP000290560">
    <property type="component" value="Unassembled WGS sequence"/>
</dbReference>
<name>A0A445MG23_ENSVE</name>
<dbReference type="GO" id="GO:0008234">
    <property type="term" value="F:cysteine-type peptidase activity"/>
    <property type="evidence" value="ECO:0007669"/>
    <property type="project" value="InterPro"/>
</dbReference>
<sequence>MKAVANQPVFVAIDAHGMQLYLIGMYDGPCGTNNLNHEVTLVGYGTDEGGTEDWIAKNSWGTAWGDLLSPLRSSPSWLPLKRFLSRSSGSSSSLPWSTTSSFVRVMDGATDITTEAEVRPKVVGRAGNPEATAVNSFLRVITPVGTKVFMALVVMRSCHDYDSIVTVQCLAKVRQRFFIPREYELHVLLPGQRPYDELCGAVA</sequence>